<dbReference type="OrthoDB" id="8678477at2"/>
<dbReference type="InterPro" id="IPR005064">
    <property type="entry name" value="BUG"/>
</dbReference>
<name>A0A261UBZ4_9BORD</name>
<evidence type="ECO:0000256" key="2">
    <source>
        <dbReference type="SAM" id="SignalP"/>
    </source>
</evidence>
<evidence type="ECO:0000256" key="1">
    <source>
        <dbReference type="ARBA" id="ARBA00006987"/>
    </source>
</evidence>
<dbReference type="Pfam" id="PF03401">
    <property type="entry name" value="TctC"/>
    <property type="match status" value="1"/>
</dbReference>
<dbReference type="InterPro" id="IPR042100">
    <property type="entry name" value="Bug_dom1"/>
</dbReference>
<dbReference type="Gene3D" id="3.40.190.150">
    <property type="entry name" value="Bordetella uptake gene, domain 1"/>
    <property type="match status" value="1"/>
</dbReference>
<dbReference type="EMBL" id="NEVS01000004">
    <property type="protein sequence ID" value="OZI59456.1"/>
    <property type="molecule type" value="Genomic_DNA"/>
</dbReference>
<dbReference type="PANTHER" id="PTHR42928:SF5">
    <property type="entry name" value="BLR1237 PROTEIN"/>
    <property type="match status" value="1"/>
</dbReference>
<proteinExistence type="inferred from homology"/>
<gene>
    <name evidence="3" type="ORF">CAL28_07870</name>
</gene>
<dbReference type="PANTHER" id="PTHR42928">
    <property type="entry name" value="TRICARBOXYLATE-BINDING PROTEIN"/>
    <property type="match status" value="1"/>
</dbReference>
<dbReference type="AlphaFoldDB" id="A0A261UBZ4"/>
<feature type="chain" id="PRO_5012853927" evidence="2">
    <location>
        <begin position="31"/>
        <end position="343"/>
    </location>
</feature>
<comment type="similarity">
    <text evidence="1">Belongs to the UPF0065 (bug) family.</text>
</comment>
<dbReference type="PIRSF" id="PIRSF017082">
    <property type="entry name" value="YflP"/>
    <property type="match status" value="1"/>
</dbReference>
<evidence type="ECO:0000313" key="4">
    <source>
        <dbReference type="Proteomes" id="UP000215767"/>
    </source>
</evidence>
<dbReference type="Proteomes" id="UP000215767">
    <property type="component" value="Unassembled WGS sequence"/>
</dbReference>
<accession>A0A261UBZ4</accession>
<dbReference type="CDD" id="cd13578">
    <property type="entry name" value="PBP2_Bug27"/>
    <property type="match status" value="1"/>
</dbReference>
<dbReference type="SUPFAM" id="SSF53850">
    <property type="entry name" value="Periplasmic binding protein-like II"/>
    <property type="match status" value="1"/>
</dbReference>
<dbReference type="Gene3D" id="3.40.190.10">
    <property type="entry name" value="Periplasmic binding protein-like II"/>
    <property type="match status" value="1"/>
</dbReference>
<reference evidence="4" key="1">
    <citation type="submission" date="2017-05" db="EMBL/GenBank/DDBJ databases">
        <title>Complete and WGS of Bordetella genogroups.</title>
        <authorList>
            <person name="Spilker T."/>
            <person name="Lipuma J."/>
        </authorList>
    </citation>
    <scope>NUCLEOTIDE SEQUENCE [LARGE SCALE GENOMIC DNA]</scope>
    <source>
        <strain evidence="4">AU8856</strain>
    </source>
</reference>
<comment type="caution">
    <text evidence="3">The sequence shown here is derived from an EMBL/GenBank/DDBJ whole genome shotgun (WGS) entry which is preliminary data.</text>
</comment>
<organism evidence="3 4">
    <name type="scientific">Bordetella genomosp. 11</name>
    <dbReference type="NCBI Taxonomy" id="1416808"/>
    <lineage>
        <taxon>Bacteria</taxon>
        <taxon>Pseudomonadati</taxon>
        <taxon>Pseudomonadota</taxon>
        <taxon>Betaproteobacteria</taxon>
        <taxon>Burkholderiales</taxon>
        <taxon>Alcaligenaceae</taxon>
        <taxon>Bordetella</taxon>
    </lineage>
</organism>
<protein>
    <submittedName>
        <fullName evidence="3">MFS transporter</fullName>
    </submittedName>
</protein>
<sequence length="343" mass="35711">MHTVSSRFLRGLAAATALAAALGLAGNANPAPSGGANTNANADAYPERPVTLVVGYAAGGATDIVARLIAKSLSEELGRSFVVENKTGASSNIGAEVVARAAPDGYTLYVGSIANTINTTLFRKLNYDFVRDFAPIGMLATVPNILVVNPRLPVTSVQQYIAYAKAHPGKLSCASSGAGSSIHLSCELFKQQTGTDILHVPYRGSGPAVADLLGGQVDSMFDNLPSSLPQVRAGKLRALGVTSPARVSLAPDVPTLAEAGLKDFSVQSWFGLMAPAGTPRPIVDKLNAAINRALASPAMREAYEHGGFVAPSQPNTPRTYAMWIDSEIAKWAKVIKAADLKAD</sequence>
<keyword evidence="2" id="KW-0732">Signal</keyword>
<dbReference type="RefSeq" id="WP_094840891.1">
    <property type="nucleotide sequence ID" value="NZ_NEVS01000004.1"/>
</dbReference>
<evidence type="ECO:0000313" key="3">
    <source>
        <dbReference type="EMBL" id="OZI59456.1"/>
    </source>
</evidence>
<keyword evidence="4" id="KW-1185">Reference proteome</keyword>
<feature type="signal peptide" evidence="2">
    <location>
        <begin position="1"/>
        <end position="30"/>
    </location>
</feature>